<feature type="transmembrane region" description="Helical" evidence="7">
    <location>
        <begin position="150"/>
        <end position="177"/>
    </location>
</feature>
<proteinExistence type="inferred from homology"/>
<feature type="transmembrane region" description="Helical" evidence="7">
    <location>
        <begin position="43"/>
        <end position="62"/>
    </location>
</feature>
<dbReference type="Proteomes" id="UP000437065">
    <property type="component" value="Unassembled WGS sequence"/>
</dbReference>
<evidence type="ECO:0000256" key="1">
    <source>
        <dbReference type="ARBA" id="ARBA00004651"/>
    </source>
</evidence>
<dbReference type="OrthoDB" id="312811at2157"/>
<keyword evidence="10" id="KW-1185">Reference proteome</keyword>
<evidence type="ECO:0000256" key="5">
    <source>
        <dbReference type="ARBA" id="ARBA00022989"/>
    </source>
</evidence>
<name>A0A6B0SSE7_9EURY</name>
<dbReference type="PANTHER" id="PTHR43386">
    <property type="entry name" value="OLIGOPEPTIDE TRANSPORT SYSTEM PERMEASE PROTEIN APPC"/>
    <property type="match status" value="1"/>
</dbReference>
<reference evidence="9 10" key="1">
    <citation type="submission" date="2019-12" db="EMBL/GenBank/DDBJ databases">
        <title>Isolation and characterization of three novel carbon monoxide-oxidizing members of Halobacteria from salione crusts and soils.</title>
        <authorList>
            <person name="Myers M.R."/>
            <person name="King G.M."/>
        </authorList>
    </citation>
    <scope>NUCLEOTIDE SEQUENCE [LARGE SCALE GENOMIC DNA]</scope>
    <source>
        <strain evidence="9 10">WSA2</strain>
    </source>
</reference>
<comment type="subcellular location">
    <subcellularLocation>
        <location evidence="1 7">Cell membrane</location>
        <topology evidence="1 7">Multi-pass membrane protein</topology>
    </subcellularLocation>
</comment>
<dbReference type="InterPro" id="IPR035906">
    <property type="entry name" value="MetI-like_sf"/>
</dbReference>
<dbReference type="InterPro" id="IPR000515">
    <property type="entry name" value="MetI-like"/>
</dbReference>
<feature type="domain" description="ABC transmembrane type-1" evidence="8">
    <location>
        <begin position="102"/>
        <end position="291"/>
    </location>
</feature>
<keyword evidence="6 7" id="KW-0472">Membrane</keyword>
<comment type="similarity">
    <text evidence="7">Belongs to the binding-protein-dependent transport system permease family.</text>
</comment>
<dbReference type="AlphaFoldDB" id="A0A6B0SSE7"/>
<evidence type="ECO:0000256" key="4">
    <source>
        <dbReference type="ARBA" id="ARBA00022692"/>
    </source>
</evidence>
<dbReference type="Pfam" id="PF00528">
    <property type="entry name" value="BPD_transp_1"/>
    <property type="match status" value="1"/>
</dbReference>
<organism evidence="9 10">
    <name type="scientific">Halobaculum saliterrae</name>
    <dbReference type="NCBI Taxonomy" id="2073113"/>
    <lineage>
        <taxon>Archaea</taxon>
        <taxon>Methanobacteriati</taxon>
        <taxon>Methanobacteriota</taxon>
        <taxon>Stenosarchaea group</taxon>
        <taxon>Halobacteria</taxon>
        <taxon>Halobacteriales</taxon>
        <taxon>Haloferacaceae</taxon>
        <taxon>Halobaculum</taxon>
    </lineage>
</organism>
<keyword evidence="5 7" id="KW-1133">Transmembrane helix</keyword>
<protein>
    <submittedName>
        <fullName evidence="9">ABC transporter permease subunit</fullName>
    </submittedName>
</protein>
<dbReference type="GO" id="GO:0005886">
    <property type="term" value="C:plasma membrane"/>
    <property type="evidence" value="ECO:0007669"/>
    <property type="project" value="UniProtKB-SubCell"/>
</dbReference>
<evidence type="ECO:0000313" key="9">
    <source>
        <dbReference type="EMBL" id="MXR40516.1"/>
    </source>
</evidence>
<feature type="transmembrane region" description="Helical" evidence="7">
    <location>
        <begin position="104"/>
        <end position="130"/>
    </location>
</feature>
<sequence>MSVSELFKRTIGASGGGGKTFGVRSDLLERFGQTLSRDLRAKIGFSVVLLFGLAAVFAPMLAPYDPMAQEYGVLMAPDLTSAHPLGTDSFGRDLLARLMFGARISLAVGLGAVTFGAVLGILIGLVSGYYGGYVDDVLMRAVDVMWAFPWLLIAIMLVAIFGQGFWNVMVAVGFAYIDDFARLARGEVLSIREEEYTMAAKSVGLGDREIIFEEVFPNTVAPLIVQFTVFTARAILAESTLSFLGLGVKPTTPTWGALLGQGRGFITQAWWISIVPGIAIMVTVLGINLFGDALRDAFDVKETGET</sequence>
<evidence type="ECO:0000313" key="10">
    <source>
        <dbReference type="Proteomes" id="UP000437065"/>
    </source>
</evidence>
<evidence type="ECO:0000256" key="7">
    <source>
        <dbReference type="RuleBase" id="RU363032"/>
    </source>
</evidence>
<feature type="transmembrane region" description="Helical" evidence="7">
    <location>
        <begin position="269"/>
        <end position="290"/>
    </location>
</feature>
<evidence type="ECO:0000256" key="3">
    <source>
        <dbReference type="ARBA" id="ARBA00022475"/>
    </source>
</evidence>
<dbReference type="PANTHER" id="PTHR43386:SF1">
    <property type="entry name" value="D,D-DIPEPTIDE TRANSPORT SYSTEM PERMEASE PROTEIN DDPC-RELATED"/>
    <property type="match status" value="1"/>
</dbReference>
<dbReference type="InterPro" id="IPR050366">
    <property type="entry name" value="BP-dependent_transpt_permease"/>
</dbReference>
<dbReference type="PROSITE" id="PS50928">
    <property type="entry name" value="ABC_TM1"/>
    <property type="match status" value="1"/>
</dbReference>
<dbReference type="CDD" id="cd06261">
    <property type="entry name" value="TM_PBP2"/>
    <property type="match status" value="1"/>
</dbReference>
<dbReference type="GO" id="GO:0055085">
    <property type="term" value="P:transmembrane transport"/>
    <property type="evidence" value="ECO:0007669"/>
    <property type="project" value="InterPro"/>
</dbReference>
<evidence type="ECO:0000256" key="2">
    <source>
        <dbReference type="ARBA" id="ARBA00022448"/>
    </source>
</evidence>
<keyword evidence="3" id="KW-1003">Cell membrane</keyword>
<keyword evidence="4 7" id="KW-0812">Transmembrane</keyword>
<accession>A0A6B0SSE7</accession>
<dbReference type="InterPro" id="IPR025966">
    <property type="entry name" value="OppC_N"/>
</dbReference>
<evidence type="ECO:0000256" key="6">
    <source>
        <dbReference type="ARBA" id="ARBA00023136"/>
    </source>
</evidence>
<dbReference type="EMBL" id="WUUS01000002">
    <property type="protein sequence ID" value="MXR40516.1"/>
    <property type="molecule type" value="Genomic_DNA"/>
</dbReference>
<gene>
    <name evidence="9" type="ORF">GRX01_04025</name>
</gene>
<evidence type="ECO:0000259" key="8">
    <source>
        <dbReference type="PROSITE" id="PS50928"/>
    </source>
</evidence>
<dbReference type="RefSeq" id="WP_159663675.1">
    <property type="nucleotide sequence ID" value="NZ_WUUS01000002.1"/>
</dbReference>
<comment type="caution">
    <text evidence="9">The sequence shown here is derived from an EMBL/GenBank/DDBJ whole genome shotgun (WGS) entry which is preliminary data.</text>
</comment>
<keyword evidence="2 7" id="KW-0813">Transport</keyword>
<dbReference type="Pfam" id="PF12911">
    <property type="entry name" value="OppC_N"/>
    <property type="match status" value="1"/>
</dbReference>
<dbReference type="SUPFAM" id="SSF161098">
    <property type="entry name" value="MetI-like"/>
    <property type="match status" value="1"/>
</dbReference>
<dbReference type="Gene3D" id="1.10.3720.10">
    <property type="entry name" value="MetI-like"/>
    <property type="match status" value="1"/>
</dbReference>